<dbReference type="KEGG" id="pry:Prubr_74560"/>
<dbReference type="Pfam" id="PF00271">
    <property type="entry name" value="Helicase_C"/>
    <property type="match status" value="1"/>
</dbReference>
<sequence>MDERLIELARSSANFGRLYIYSPLLALYGAQAEAVVFTDSNAALVHTRQFGEVLAEELISRAGLRVHGDKQVHRLAVLADAGMLTRDVRAAFDTLRTSGNQAAHRHVFDTTRALEAIRLAWELGVWLHRALSGDRTVEGFVPPPEPVVSDPAELAELRRTLERDRQALAESKLRLGQAADVAQAHERALVEAESLVAVSRALHEELRARNEALLVEMDALRAAQQAAFATVKERPARVSVAQRETIAERATRPAPLTEAQARRVIDRMLTDAGWVVQDVRDLNPLAGRGVAVREFRLASGPADYVLYVDGLIVGVVEAKREGESLTAAQAQNARYAEGVLKEHSLAVWRRDEPLAFRYATTGTETIFLNRLDPQARSREVFSFHRPETISRWMRQALENSDSPTYRARLRAMPPLETSGLRPAQIEAITGLEASLARDMPRGLIQMATGAGKTFTAVTEVYRLIKHAKAHRVLFLVDRNNLGRQALAEFRNYVPPDDGRKFGELYNAERLAGDAVQESSSVVICTIQKMYALLRGETIVNDDAADDAGDLADVTAGEGAYAADAPVEVVYNPRVPPESFDLIVVDECHRSIYGLWRGVLDYFDAHIVGLTATPTKQTLGFFHQNLVSEYTYEMAVADAVNVDFDVVRLSTKIGTEGSLIDEGTTVKIRNRATRAQRYEQLDDDFTYTGRQLGRSVIAEDHIRTVLSTYRDNWRAWFPGREVLPKTLIFAADDNHAEDILQHVKLVFGEGDEFATKITYKVRAAGKNPDVLINDLRHDPTLRVAVTVDMIATGTDVRALECVIFMRAVRSAVLFEQMKGRAARTLDSDELREVTPGAGPGVAKTRFILLDAAGVTDSPLVDAKPLTAASEKQVSLDKLLQKCASLSIDATEAATLAGRLARLNQQMTQAERDELTAVGGLSVAALARQIVGAVDPDTQEQAQAAGGPAAARQLVAQAIAPLTSNPAFRARILEIRRDHDITYDATSTDEVTRLELVPREERAASVIGSWRDYLKEHQDEITAIHVFTSRRGGGGRDALAKLTEIAARIRRPRTRGLPPSCGTRTRPSGRPQLPRAVTLACQTSSASSGTNSASTQSFGRTATSSKNASLAGCCAKSRRAPTSPPSSGGGSNTSATPSPSGWASPSRTSMTYPSQSAVVKPDWSDNSADAIVPATSSPNWIESWLERRTTRRLGSRPTGRHPARYRGRKVLHV</sequence>
<dbReference type="InterPro" id="IPR014001">
    <property type="entry name" value="Helicase_ATP-bd"/>
</dbReference>
<dbReference type="Pfam" id="PF04851">
    <property type="entry name" value="ResIII"/>
    <property type="match status" value="1"/>
</dbReference>
<evidence type="ECO:0000313" key="4">
    <source>
        <dbReference type="Proteomes" id="UP000680866"/>
    </source>
</evidence>
<dbReference type="GO" id="GO:0005829">
    <property type="term" value="C:cytosol"/>
    <property type="evidence" value="ECO:0007669"/>
    <property type="project" value="TreeGrafter"/>
</dbReference>
<evidence type="ECO:0000259" key="2">
    <source>
        <dbReference type="PROSITE" id="PS51192"/>
    </source>
</evidence>
<dbReference type="InterPro" id="IPR006935">
    <property type="entry name" value="Helicase/UvrB_N"/>
</dbReference>
<dbReference type="InterPro" id="IPR027417">
    <property type="entry name" value="P-loop_NTPase"/>
</dbReference>
<feature type="region of interest" description="Disordered" evidence="1">
    <location>
        <begin position="1048"/>
        <end position="1160"/>
    </location>
</feature>
<evidence type="ECO:0000313" key="3">
    <source>
        <dbReference type="EMBL" id="BCJ70435.1"/>
    </source>
</evidence>
<feature type="compositionally biased region" description="Polar residues" evidence="1">
    <location>
        <begin position="1096"/>
        <end position="1106"/>
    </location>
</feature>
<dbReference type="GO" id="GO:0009307">
    <property type="term" value="P:DNA restriction-modification system"/>
    <property type="evidence" value="ECO:0007669"/>
    <property type="project" value="UniProtKB-KW"/>
</dbReference>
<dbReference type="Pfam" id="PF04313">
    <property type="entry name" value="HSDR_N"/>
    <property type="match status" value="1"/>
</dbReference>
<dbReference type="GO" id="GO:0003677">
    <property type="term" value="F:DNA binding"/>
    <property type="evidence" value="ECO:0007669"/>
    <property type="project" value="UniProtKB-KW"/>
</dbReference>
<dbReference type="CDD" id="cd18032">
    <property type="entry name" value="DEXHc_RE_I_III_res"/>
    <property type="match status" value="1"/>
</dbReference>
<dbReference type="PANTHER" id="PTHR47396:SF1">
    <property type="entry name" value="ATP-DEPENDENT HELICASE IRC3-RELATED"/>
    <property type="match status" value="1"/>
</dbReference>
<dbReference type="SMART" id="SM00487">
    <property type="entry name" value="DEXDc"/>
    <property type="match status" value="1"/>
</dbReference>
<dbReference type="InterPro" id="IPR001650">
    <property type="entry name" value="Helicase_C-like"/>
</dbReference>
<dbReference type="RefSeq" id="WP_212820304.1">
    <property type="nucleotide sequence ID" value="NZ_AP023359.1"/>
</dbReference>
<name>A0A810NGS4_9ACTN</name>
<accession>A0A810NGS4</accession>
<gene>
    <name evidence="3" type="ORF">Prubr_74560</name>
</gene>
<dbReference type="REBASE" id="478573">
    <property type="entry name" value="Pru101157ORF74580P"/>
</dbReference>
<keyword evidence="4" id="KW-1185">Reference proteome</keyword>
<dbReference type="Gene3D" id="3.40.50.300">
    <property type="entry name" value="P-loop containing nucleotide triphosphate hydrolases"/>
    <property type="match status" value="2"/>
</dbReference>
<dbReference type="PROSITE" id="PS51192">
    <property type="entry name" value="HELICASE_ATP_BIND_1"/>
    <property type="match status" value="1"/>
</dbReference>
<dbReference type="InterPro" id="IPR007409">
    <property type="entry name" value="Restrct_endonuc_type1_HsdR_N"/>
</dbReference>
<dbReference type="PANTHER" id="PTHR47396">
    <property type="entry name" value="TYPE I RESTRICTION ENZYME ECOKI R PROTEIN"/>
    <property type="match status" value="1"/>
</dbReference>
<feature type="compositionally biased region" description="Polar residues" evidence="1">
    <location>
        <begin position="1141"/>
        <end position="1155"/>
    </location>
</feature>
<feature type="compositionally biased region" description="Low complexity" evidence="1">
    <location>
        <begin position="1080"/>
        <end position="1095"/>
    </location>
</feature>
<evidence type="ECO:0000256" key="1">
    <source>
        <dbReference type="SAM" id="MobiDB-lite"/>
    </source>
</evidence>
<protein>
    <recommendedName>
        <fullName evidence="2">Helicase ATP-binding domain-containing protein</fullName>
    </recommendedName>
</protein>
<dbReference type="EMBL" id="AP023359">
    <property type="protein sequence ID" value="BCJ70435.1"/>
    <property type="molecule type" value="Genomic_DNA"/>
</dbReference>
<organism evidence="3 4">
    <name type="scientific">Polymorphospora rubra</name>
    <dbReference type="NCBI Taxonomy" id="338584"/>
    <lineage>
        <taxon>Bacteria</taxon>
        <taxon>Bacillati</taxon>
        <taxon>Actinomycetota</taxon>
        <taxon>Actinomycetes</taxon>
        <taxon>Micromonosporales</taxon>
        <taxon>Micromonosporaceae</taxon>
        <taxon>Polymorphospora</taxon>
    </lineage>
</organism>
<dbReference type="Gene3D" id="3.90.1570.30">
    <property type="match status" value="1"/>
</dbReference>
<reference evidence="3" key="1">
    <citation type="submission" date="2020-08" db="EMBL/GenBank/DDBJ databases">
        <title>Whole genome shotgun sequence of Polymorphospora rubra NBRC 101157.</title>
        <authorList>
            <person name="Komaki H."/>
            <person name="Tamura T."/>
        </authorList>
    </citation>
    <scope>NUCLEOTIDE SEQUENCE</scope>
    <source>
        <strain evidence="3">NBRC 101157</strain>
    </source>
</reference>
<dbReference type="SUPFAM" id="SSF52540">
    <property type="entry name" value="P-loop containing nucleoside triphosphate hydrolases"/>
    <property type="match status" value="2"/>
</dbReference>
<dbReference type="Proteomes" id="UP000680866">
    <property type="component" value="Chromosome"/>
</dbReference>
<feature type="domain" description="Helicase ATP-binding" evidence="2">
    <location>
        <begin position="433"/>
        <end position="631"/>
    </location>
</feature>
<dbReference type="InterPro" id="IPR050742">
    <property type="entry name" value="Helicase_Restrict-Modif_Enz"/>
</dbReference>
<feature type="compositionally biased region" description="Low complexity" evidence="1">
    <location>
        <begin position="1130"/>
        <end position="1139"/>
    </location>
</feature>
<dbReference type="AlphaFoldDB" id="A0A810NGS4"/>
<proteinExistence type="predicted"/>
<dbReference type="GO" id="GO:0005524">
    <property type="term" value="F:ATP binding"/>
    <property type="evidence" value="ECO:0007669"/>
    <property type="project" value="UniProtKB-KW"/>
</dbReference>
<dbReference type="GO" id="GO:0009035">
    <property type="term" value="F:type I site-specific deoxyribonuclease activity"/>
    <property type="evidence" value="ECO:0007669"/>
    <property type="project" value="UniProtKB-EC"/>
</dbReference>